<gene>
    <name evidence="1" type="ORF">LTR62_002538</name>
</gene>
<sequence length="433" mass="47968">MANQNRLKDMPFNTPWFNSQPKDFFNSLNKSKNYNIVLTADTDDFDEDTIKQWQDEGFVVKYVPMGEDGSTRYVQRVRLAGDSFGTAEYYAIVAFSDAASLILQSHLKPNNPKLVAIIAYYPTLIPKPTTQFPPGIKVLVHLVGTEIKTQHHPEILGLSSSKAKIITKRVDPGPGYGEALDYAFRTYTYTGLEEGFAERDLDEFDRVGEQVAFSRSLAVVRRAFRIDEGETKVEYYRDTLVDATAAGIAEKSMGKRVRSGAHVLYGPTLTGGGGTAELQRFYTEFFYPLPPSFRSRLISRTVGTDGSRIVDELFISLTHTTEIPWLLPGIPPTNKRVEVVMISIVRFVGGKLESEHVYWDQASVLLQVGLLSPKQVPGGFRKKGVSELPVWGAESARAVKRGGTSSHLNELISEWDEGEEEEGDVVGGGAGVT</sequence>
<dbReference type="InterPro" id="IPR009959">
    <property type="entry name" value="Cyclase_SnoaL-like"/>
</dbReference>
<reference evidence="1" key="1">
    <citation type="submission" date="2023-08" db="EMBL/GenBank/DDBJ databases">
        <title>Black Yeasts Isolated from many extreme environments.</title>
        <authorList>
            <person name="Coleine C."/>
            <person name="Stajich J.E."/>
            <person name="Selbmann L."/>
        </authorList>
    </citation>
    <scope>NUCLEOTIDE SEQUENCE</scope>
    <source>
        <strain evidence="1">CCFEE 5401</strain>
    </source>
</reference>
<organism evidence="1 2">
    <name type="scientific">Meristemomyces frigidus</name>
    <dbReference type="NCBI Taxonomy" id="1508187"/>
    <lineage>
        <taxon>Eukaryota</taxon>
        <taxon>Fungi</taxon>
        <taxon>Dikarya</taxon>
        <taxon>Ascomycota</taxon>
        <taxon>Pezizomycotina</taxon>
        <taxon>Dothideomycetes</taxon>
        <taxon>Dothideomycetidae</taxon>
        <taxon>Mycosphaerellales</taxon>
        <taxon>Teratosphaeriaceae</taxon>
        <taxon>Meristemomyces</taxon>
    </lineage>
</organism>
<dbReference type="Gene3D" id="3.10.450.50">
    <property type="match status" value="1"/>
</dbReference>
<dbReference type="InterPro" id="IPR032710">
    <property type="entry name" value="NTF2-like_dom_sf"/>
</dbReference>
<dbReference type="SUPFAM" id="SSF54427">
    <property type="entry name" value="NTF2-like"/>
    <property type="match status" value="1"/>
</dbReference>
<protein>
    <recommendedName>
        <fullName evidence="3">SnoaL-like domain-containing protein</fullName>
    </recommendedName>
</protein>
<accession>A0AAN7TQY9</accession>
<dbReference type="AlphaFoldDB" id="A0AAN7TQY9"/>
<dbReference type="PANTHER" id="PTHR38436:SF3">
    <property type="entry name" value="CARBOXYMETHYLENEBUTENOLIDASE-RELATED"/>
    <property type="match status" value="1"/>
</dbReference>
<evidence type="ECO:0008006" key="3">
    <source>
        <dbReference type="Google" id="ProtNLM"/>
    </source>
</evidence>
<comment type="caution">
    <text evidence="1">The sequence shown here is derived from an EMBL/GenBank/DDBJ whole genome shotgun (WGS) entry which is preliminary data.</text>
</comment>
<evidence type="ECO:0000313" key="2">
    <source>
        <dbReference type="Proteomes" id="UP001310890"/>
    </source>
</evidence>
<name>A0AAN7TQY9_9PEZI</name>
<evidence type="ECO:0000313" key="1">
    <source>
        <dbReference type="EMBL" id="KAK5114287.1"/>
    </source>
</evidence>
<dbReference type="GO" id="GO:0030638">
    <property type="term" value="P:polyketide metabolic process"/>
    <property type="evidence" value="ECO:0007669"/>
    <property type="project" value="InterPro"/>
</dbReference>
<dbReference type="EMBL" id="JAVRRL010000018">
    <property type="protein sequence ID" value="KAK5114287.1"/>
    <property type="molecule type" value="Genomic_DNA"/>
</dbReference>
<proteinExistence type="predicted"/>
<dbReference type="PANTHER" id="PTHR38436">
    <property type="entry name" value="POLYKETIDE CYCLASE SNOAL-LIKE DOMAIN"/>
    <property type="match status" value="1"/>
</dbReference>
<dbReference type="Proteomes" id="UP001310890">
    <property type="component" value="Unassembled WGS sequence"/>
</dbReference>